<evidence type="ECO:0000256" key="1">
    <source>
        <dbReference type="ARBA" id="ARBA00002123"/>
    </source>
</evidence>
<dbReference type="GO" id="GO:0046872">
    <property type="term" value="F:metal ion binding"/>
    <property type="evidence" value="ECO:0007669"/>
    <property type="project" value="InterPro"/>
</dbReference>
<dbReference type="InterPro" id="IPR011249">
    <property type="entry name" value="Metalloenz_LuxS/M16"/>
</dbReference>
<dbReference type="OrthoDB" id="2504195at2759"/>
<dbReference type="GO" id="GO:0005739">
    <property type="term" value="C:mitochondrion"/>
    <property type="evidence" value="ECO:0007669"/>
    <property type="project" value="TreeGrafter"/>
</dbReference>
<feature type="domain" description="Peptidase M16 N-terminal" evidence="3">
    <location>
        <begin position="2"/>
        <end position="97"/>
    </location>
</feature>
<keyword evidence="6" id="KW-1185">Reference proteome</keyword>
<dbReference type="PANTHER" id="PTHR11851">
    <property type="entry name" value="METALLOPROTEASE"/>
    <property type="match status" value="1"/>
</dbReference>
<dbReference type="PANTHER" id="PTHR11851:SF49">
    <property type="entry name" value="MITOCHONDRIAL-PROCESSING PEPTIDASE SUBUNIT ALPHA"/>
    <property type="match status" value="1"/>
</dbReference>
<dbReference type="AlphaFoldDB" id="A0A9Q3KC71"/>
<comment type="caution">
    <text evidence="5">The sequence shown here is derived from an EMBL/GenBank/DDBJ whole genome shotgun (WGS) entry which is preliminary data.</text>
</comment>
<dbReference type="InterPro" id="IPR007863">
    <property type="entry name" value="Peptidase_M16_C"/>
</dbReference>
<sequence length="447" mass="49642">MSLEIEKLGGSFFASSGRDTIIYQATSYPNSLSSVLSILSDTVLNPLLLESELEIERQAIEWEINEINKKPEFLIPELLHEIAYPNNTIGLPLICPKDRIKSITTQTLWKYRSMFFIPSRILVAGVGVDHDQFLYQVERYFGQFNSVKPHLIDSLNLNLNNLSNSSLNHPSPSISNQTTTSKSLLSKAFATSANYSPLDPSTGQALTSFDQLVSARPIYRGGEFRKVHSTENNLAHIYVGFEAPSVLDPDLYAIACTHIILGGGSSFSAGGPGKGMYSRLYTNVLNPHPEVDFCQAFHHTYADTGLFGIAMAVLPEFVNKVPQIIATQLDLISREHFNGGITESQLRRAKNQLRSTMMYGLESRLLQVEDLGRQVQMVGYKKPWIEVWQKIEALTISDIHRAITRIIRPSQIQTGGFSGEPTIVASGRIEKLGDVKQTFARFGIGSS</sequence>
<feature type="domain" description="Peptidase M16 C-terminal" evidence="4">
    <location>
        <begin position="102"/>
        <end position="353"/>
    </location>
</feature>
<accession>A0A9Q3KC71</accession>
<dbReference type="Proteomes" id="UP000765509">
    <property type="component" value="Unassembled WGS sequence"/>
</dbReference>
<dbReference type="EMBL" id="AVOT02102867">
    <property type="protein sequence ID" value="MBW0578474.1"/>
    <property type="molecule type" value="Genomic_DNA"/>
</dbReference>
<dbReference type="Gene3D" id="3.30.830.10">
    <property type="entry name" value="Metalloenzyme, LuxS/M16 peptidase-like"/>
    <property type="match status" value="2"/>
</dbReference>
<dbReference type="SUPFAM" id="SSF63411">
    <property type="entry name" value="LuxS/MPP-like metallohydrolase"/>
    <property type="match status" value="2"/>
</dbReference>
<evidence type="ECO:0000256" key="2">
    <source>
        <dbReference type="ARBA" id="ARBA00007261"/>
    </source>
</evidence>
<evidence type="ECO:0000259" key="3">
    <source>
        <dbReference type="Pfam" id="PF00675"/>
    </source>
</evidence>
<dbReference type="InterPro" id="IPR011765">
    <property type="entry name" value="Pept_M16_N"/>
</dbReference>
<evidence type="ECO:0008006" key="7">
    <source>
        <dbReference type="Google" id="ProtNLM"/>
    </source>
</evidence>
<name>A0A9Q3KC71_9BASI</name>
<proteinExistence type="inferred from homology"/>
<evidence type="ECO:0000259" key="4">
    <source>
        <dbReference type="Pfam" id="PF05193"/>
    </source>
</evidence>
<dbReference type="GO" id="GO:0006627">
    <property type="term" value="P:protein processing involved in protein targeting to mitochondrion"/>
    <property type="evidence" value="ECO:0007669"/>
    <property type="project" value="TreeGrafter"/>
</dbReference>
<comment type="similarity">
    <text evidence="2">Belongs to the peptidase M16 family.</text>
</comment>
<comment type="function">
    <text evidence="1">Substrate recognition and binding subunit of the essential mitochondrial processing protease (MPP), which cleaves the mitochondrial sequence off newly imported precursors proteins.</text>
</comment>
<dbReference type="Pfam" id="PF05193">
    <property type="entry name" value="Peptidase_M16_C"/>
    <property type="match status" value="1"/>
</dbReference>
<organism evidence="5 6">
    <name type="scientific">Austropuccinia psidii MF-1</name>
    <dbReference type="NCBI Taxonomy" id="1389203"/>
    <lineage>
        <taxon>Eukaryota</taxon>
        <taxon>Fungi</taxon>
        <taxon>Dikarya</taxon>
        <taxon>Basidiomycota</taxon>
        <taxon>Pucciniomycotina</taxon>
        <taxon>Pucciniomycetes</taxon>
        <taxon>Pucciniales</taxon>
        <taxon>Sphaerophragmiaceae</taxon>
        <taxon>Austropuccinia</taxon>
    </lineage>
</organism>
<dbReference type="Pfam" id="PF00675">
    <property type="entry name" value="Peptidase_M16"/>
    <property type="match status" value="1"/>
</dbReference>
<protein>
    <recommendedName>
        <fullName evidence="7">Mitochondrial-processing peptidase subunit alpha</fullName>
    </recommendedName>
</protein>
<gene>
    <name evidence="5" type="ORF">O181_118189</name>
</gene>
<reference evidence="5" key="1">
    <citation type="submission" date="2021-03" db="EMBL/GenBank/DDBJ databases">
        <title>Draft genome sequence of rust myrtle Austropuccinia psidii MF-1, a brazilian biotype.</title>
        <authorList>
            <person name="Quecine M.C."/>
            <person name="Pachon D.M.R."/>
            <person name="Bonatelli M.L."/>
            <person name="Correr F.H."/>
            <person name="Franceschini L.M."/>
            <person name="Leite T.F."/>
            <person name="Margarido G.R.A."/>
            <person name="Almeida C.A."/>
            <person name="Ferrarezi J.A."/>
            <person name="Labate C.A."/>
        </authorList>
    </citation>
    <scope>NUCLEOTIDE SEQUENCE</scope>
    <source>
        <strain evidence="5">MF-1</strain>
    </source>
</reference>
<evidence type="ECO:0000313" key="6">
    <source>
        <dbReference type="Proteomes" id="UP000765509"/>
    </source>
</evidence>
<evidence type="ECO:0000313" key="5">
    <source>
        <dbReference type="EMBL" id="MBW0578474.1"/>
    </source>
</evidence>
<dbReference type="InterPro" id="IPR050361">
    <property type="entry name" value="MPP/UQCRC_Complex"/>
</dbReference>